<evidence type="ECO:0000313" key="2">
    <source>
        <dbReference type="Proteomes" id="UP000478052"/>
    </source>
</evidence>
<comment type="caution">
    <text evidence="1">The sequence shown here is derived from an EMBL/GenBank/DDBJ whole genome shotgun (WGS) entry which is preliminary data.</text>
</comment>
<dbReference type="OrthoDB" id="10384180at2759"/>
<sequence>MIRNDFNHIMHLLSSWPEITISTFRIKKIYLRSIGLIIASTDYTDIKLLLTHIFVVCLYETDGLNSYKQPPKCEISKTYLKRRIATHIVELNDFFNSRESEDDELNEDYTDVVEESPNTSIFLEFKSIFENVKNEANYDDEGDHDNMQFN</sequence>
<dbReference type="AlphaFoldDB" id="A0A6G0VSG8"/>
<reference evidence="1 2" key="1">
    <citation type="submission" date="2019-08" db="EMBL/GenBank/DDBJ databases">
        <title>Whole genome of Aphis craccivora.</title>
        <authorList>
            <person name="Voronova N.V."/>
            <person name="Shulinski R.S."/>
            <person name="Bandarenka Y.V."/>
            <person name="Zhorov D.G."/>
            <person name="Warner D."/>
        </authorList>
    </citation>
    <scope>NUCLEOTIDE SEQUENCE [LARGE SCALE GENOMIC DNA]</scope>
    <source>
        <strain evidence="1">180601</strain>
        <tissue evidence="1">Whole Body</tissue>
    </source>
</reference>
<proteinExistence type="predicted"/>
<keyword evidence="2" id="KW-1185">Reference proteome</keyword>
<dbReference type="Proteomes" id="UP000478052">
    <property type="component" value="Unassembled WGS sequence"/>
</dbReference>
<evidence type="ECO:0000313" key="1">
    <source>
        <dbReference type="EMBL" id="KAF0706861.1"/>
    </source>
</evidence>
<accession>A0A6G0VSG8</accession>
<protein>
    <submittedName>
        <fullName evidence="1">Uncharacterized protein</fullName>
    </submittedName>
</protein>
<organism evidence="1 2">
    <name type="scientific">Aphis craccivora</name>
    <name type="common">Cowpea aphid</name>
    <dbReference type="NCBI Taxonomy" id="307492"/>
    <lineage>
        <taxon>Eukaryota</taxon>
        <taxon>Metazoa</taxon>
        <taxon>Ecdysozoa</taxon>
        <taxon>Arthropoda</taxon>
        <taxon>Hexapoda</taxon>
        <taxon>Insecta</taxon>
        <taxon>Pterygota</taxon>
        <taxon>Neoptera</taxon>
        <taxon>Paraneoptera</taxon>
        <taxon>Hemiptera</taxon>
        <taxon>Sternorrhyncha</taxon>
        <taxon>Aphidomorpha</taxon>
        <taxon>Aphidoidea</taxon>
        <taxon>Aphididae</taxon>
        <taxon>Aphidini</taxon>
        <taxon>Aphis</taxon>
        <taxon>Aphis</taxon>
    </lineage>
</organism>
<name>A0A6G0VSG8_APHCR</name>
<gene>
    <name evidence="1" type="ORF">FWK35_00038730</name>
</gene>
<dbReference type="EMBL" id="VUJU01012752">
    <property type="protein sequence ID" value="KAF0706861.1"/>
    <property type="molecule type" value="Genomic_DNA"/>
</dbReference>